<dbReference type="InterPro" id="IPR036318">
    <property type="entry name" value="FAD-bd_PCMH-like_sf"/>
</dbReference>
<keyword evidence="5" id="KW-0560">Oxidoreductase</keyword>
<evidence type="ECO:0000256" key="5">
    <source>
        <dbReference type="ARBA" id="ARBA00023002"/>
    </source>
</evidence>
<dbReference type="InterPro" id="IPR050416">
    <property type="entry name" value="FAD-linked_Oxidoreductase"/>
</dbReference>
<reference evidence="8 9" key="1">
    <citation type="journal article" date="2014" name="BMC Genomics">
        <title>Comparative genome sequencing reveals chemotype-specific gene clusters in the toxigenic black mold Stachybotrys.</title>
        <authorList>
            <person name="Semeiks J."/>
            <person name="Borek D."/>
            <person name="Otwinowski Z."/>
            <person name="Grishin N.V."/>
        </authorList>
    </citation>
    <scope>NUCLEOTIDE SEQUENCE [LARGE SCALE GENOMIC DNA]</scope>
    <source>
        <strain evidence="9">CBS 109288 / IBT 7711</strain>
    </source>
</reference>
<evidence type="ECO:0000256" key="6">
    <source>
        <dbReference type="SAM" id="SignalP"/>
    </source>
</evidence>
<dbReference type="InterPro" id="IPR006094">
    <property type="entry name" value="Oxid_FAD_bind_N"/>
</dbReference>
<sequence length="499" mass="54666">MIFSLLSFGLLATRVLAQAEEECGGPQDLRSLLLNPANNWSARTDITFPDDGDVFNNVTERWSIFSQPTYVAAISPINEDDVVRAVRFARANNIEFLATGGRHGYVPGFGRLQSGLAIDLSNLNSVYINETAETMTIGGGVRARDVTGPVSAAGFELPLGGCSCPGFVGVTIGGGITNWLGIHGLIIDVLQSVRLVTADGRIVIASETENAELFWGIRGAGSNFGIIVEATYRLSRPTNNNEILIVDTAFPAYMNVSYYNALAELLARPDARLTTNSLVNYNPEYNMTMIMGNFHWLGPHDEGMALLAPLLDLQPVLLETHTVPWNEFHHATLYGRDAQNCIPGTIRLPYGAMTRNVSVPTLLRSFERISRMFNEFPGTRGSALVYHSYAPEAAQSFPDESTAYAWRDAQQYMYVLLNWTPGDCATETGANAAAYAIRADFAETSGYDGLASYTNFAHGDETIEEIYGVRKLPQLAAIKATWDPDNVFKFHFPLPTSYP</sequence>
<keyword evidence="9" id="KW-1185">Reference proteome</keyword>
<evidence type="ECO:0000313" key="8">
    <source>
        <dbReference type="EMBL" id="KEY66071.1"/>
    </source>
</evidence>
<feature type="domain" description="FAD-binding PCMH-type" evidence="7">
    <location>
        <begin position="64"/>
        <end position="237"/>
    </location>
</feature>
<dbReference type="PANTHER" id="PTHR42973">
    <property type="entry name" value="BINDING OXIDOREDUCTASE, PUTATIVE (AFU_ORTHOLOGUE AFUA_1G17690)-RELATED"/>
    <property type="match status" value="1"/>
</dbReference>
<dbReference type="HOGENOM" id="CLU_018354_0_0_1"/>
<dbReference type="InterPro" id="IPR012951">
    <property type="entry name" value="BBE"/>
</dbReference>
<dbReference type="SUPFAM" id="SSF56176">
    <property type="entry name" value="FAD-binding/transporter-associated domain-like"/>
    <property type="match status" value="1"/>
</dbReference>
<dbReference type="GO" id="GO:0016491">
    <property type="term" value="F:oxidoreductase activity"/>
    <property type="evidence" value="ECO:0007669"/>
    <property type="project" value="UniProtKB-KW"/>
</dbReference>
<dbReference type="OrthoDB" id="415825at2759"/>
<evidence type="ECO:0000313" key="9">
    <source>
        <dbReference type="Proteomes" id="UP000028045"/>
    </source>
</evidence>
<feature type="signal peptide" evidence="6">
    <location>
        <begin position="1"/>
        <end position="17"/>
    </location>
</feature>
<evidence type="ECO:0000256" key="3">
    <source>
        <dbReference type="ARBA" id="ARBA00022630"/>
    </source>
</evidence>
<organism evidence="8 9">
    <name type="scientific">Stachybotrys chartarum (strain CBS 109288 / IBT 7711)</name>
    <name type="common">Toxic black mold</name>
    <name type="synonym">Stilbospora chartarum</name>
    <dbReference type="NCBI Taxonomy" id="1280523"/>
    <lineage>
        <taxon>Eukaryota</taxon>
        <taxon>Fungi</taxon>
        <taxon>Dikarya</taxon>
        <taxon>Ascomycota</taxon>
        <taxon>Pezizomycotina</taxon>
        <taxon>Sordariomycetes</taxon>
        <taxon>Hypocreomycetidae</taxon>
        <taxon>Hypocreales</taxon>
        <taxon>Stachybotryaceae</taxon>
        <taxon>Stachybotrys</taxon>
    </lineage>
</organism>
<dbReference type="Gene3D" id="3.30.465.10">
    <property type="match status" value="1"/>
</dbReference>
<dbReference type="Pfam" id="PF01565">
    <property type="entry name" value="FAD_binding_4"/>
    <property type="match status" value="1"/>
</dbReference>
<dbReference type="PANTHER" id="PTHR42973:SF9">
    <property type="entry name" value="FAD-BINDING PCMH-TYPE DOMAIN-CONTAINING PROTEIN-RELATED"/>
    <property type="match status" value="1"/>
</dbReference>
<name>A0A084AL92_STACB</name>
<keyword evidence="3" id="KW-0285">Flavoprotein</keyword>
<evidence type="ECO:0000256" key="4">
    <source>
        <dbReference type="ARBA" id="ARBA00022827"/>
    </source>
</evidence>
<dbReference type="Gene3D" id="3.40.462.20">
    <property type="match status" value="1"/>
</dbReference>
<keyword evidence="6" id="KW-0732">Signal</keyword>
<evidence type="ECO:0000256" key="2">
    <source>
        <dbReference type="ARBA" id="ARBA00005466"/>
    </source>
</evidence>
<evidence type="ECO:0000256" key="1">
    <source>
        <dbReference type="ARBA" id="ARBA00001974"/>
    </source>
</evidence>
<comment type="similarity">
    <text evidence="2">Belongs to the oxygen-dependent FAD-linked oxidoreductase family.</text>
</comment>
<protein>
    <recommendedName>
        <fullName evidence="7">FAD-binding PCMH-type domain-containing protein</fullName>
    </recommendedName>
</protein>
<dbReference type="AlphaFoldDB" id="A0A084AL92"/>
<dbReference type="PROSITE" id="PS51387">
    <property type="entry name" value="FAD_PCMH"/>
    <property type="match status" value="1"/>
</dbReference>
<dbReference type="InterPro" id="IPR016166">
    <property type="entry name" value="FAD-bd_PCMH"/>
</dbReference>
<dbReference type="GO" id="GO:0071949">
    <property type="term" value="F:FAD binding"/>
    <property type="evidence" value="ECO:0007669"/>
    <property type="project" value="InterPro"/>
</dbReference>
<gene>
    <name evidence="8" type="ORF">S7711_08889</name>
</gene>
<accession>A0A084AL92</accession>
<evidence type="ECO:0000259" key="7">
    <source>
        <dbReference type="PROSITE" id="PS51387"/>
    </source>
</evidence>
<dbReference type="InterPro" id="IPR016169">
    <property type="entry name" value="FAD-bd_PCMH_sub2"/>
</dbReference>
<dbReference type="Pfam" id="PF08031">
    <property type="entry name" value="BBE"/>
    <property type="match status" value="1"/>
</dbReference>
<feature type="chain" id="PRO_5001771004" description="FAD-binding PCMH-type domain-containing protein" evidence="6">
    <location>
        <begin position="18"/>
        <end position="499"/>
    </location>
</feature>
<comment type="cofactor">
    <cofactor evidence="1">
        <name>FAD</name>
        <dbReference type="ChEBI" id="CHEBI:57692"/>
    </cofactor>
</comment>
<dbReference type="EMBL" id="KL648672">
    <property type="protein sequence ID" value="KEY66071.1"/>
    <property type="molecule type" value="Genomic_DNA"/>
</dbReference>
<dbReference type="Proteomes" id="UP000028045">
    <property type="component" value="Unassembled WGS sequence"/>
</dbReference>
<keyword evidence="4" id="KW-0274">FAD</keyword>
<proteinExistence type="inferred from homology"/>